<protein>
    <submittedName>
        <fullName evidence="6">Uncharacterized protein</fullName>
    </submittedName>
</protein>
<feature type="domain" description="TMEM62 C-terminal" evidence="5">
    <location>
        <begin position="500"/>
        <end position="719"/>
    </location>
</feature>
<dbReference type="GO" id="GO:0016787">
    <property type="term" value="F:hydrolase activity"/>
    <property type="evidence" value="ECO:0007669"/>
    <property type="project" value="InterPro"/>
</dbReference>
<dbReference type="PANTHER" id="PTHR14795">
    <property type="entry name" value="HELICASE RELATED"/>
    <property type="match status" value="1"/>
</dbReference>
<evidence type="ECO:0000259" key="3">
    <source>
        <dbReference type="Pfam" id="PF00149"/>
    </source>
</evidence>
<accession>A0A7I8KTY0</accession>
<sequence length="738" mass="84537">MRGGGWAILGIFFLLRSSAAASDAQSGYETSRSFIDVEGGPGSVVWVVQLSDLHFSVFHPARAVDFSQLVGPALATIKPSLVLITGDLTDGKSKDLLTMKQNEVEWLEYQKVMIDVIERSGLDEKIFYDLRGNHDNFGVPEFGGEYDFYQKYSVNARLGRRGNVHSVSLHKNGRKHLFVGFDSTMEVGLRGPTNLFGHPTDQLLKAVDSELSQWDSDFTESPVTKIAFGHFPLSFSSVSDSGRSLKEVFLKHSLAAYLCGHLHARFGENLKRHHYSDRHFLGNYYQLNIFRDSLVSNADGQNCSMVYKPAEEFWEWEMGDWRRRRKMRILAIDAGHVSYLDVDLTPESTKTIILPTFPVDSRFMQRSSSYRDYICHSLGTSSSYEMIRALVFSATRIRSVSLKIYDSNPGKLYLVLDSEMKKEYYNETRGDLYTAQWNWKAFTDPSPVRYWIQVEAVDVTGISSFSELRPFSINGLTAKVDWKWKEFIFMGCQWGSIYQLILPFTLLILFGLLLIPQAFLICFKNRYSYNHIVCSFSERKVKLFLLDGLIWVLVELCRKKIIWSATLLYLLHLTFFPWFSGHIFTAPGHLGYMTHRGWDIRISKESIKKAYIGSPDVMVIVLPHLCFVILPSILLMATLAAEKSAYHVYCLSLSGKKLDDYDETGEHGDGTSTNRRRNIWERRIIRKFLLLLCLAILWRHWKSCRSLVKAYDMNPLVHSFTYCFTIPLLLAGAAYKTS</sequence>
<evidence type="ECO:0000259" key="5">
    <source>
        <dbReference type="Pfam" id="PF24394"/>
    </source>
</evidence>
<evidence type="ECO:0000259" key="4">
    <source>
        <dbReference type="Pfam" id="PF24384"/>
    </source>
</evidence>
<dbReference type="Gene3D" id="3.60.21.10">
    <property type="match status" value="1"/>
</dbReference>
<feature type="transmembrane region" description="Helical" evidence="1">
    <location>
        <begin position="561"/>
        <end position="579"/>
    </location>
</feature>
<dbReference type="Proteomes" id="UP000663760">
    <property type="component" value="Chromosome 8"/>
</dbReference>
<evidence type="ECO:0000256" key="1">
    <source>
        <dbReference type="SAM" id="Phobius"/>
    </source>
</evidence>
<feature type="domain" description="Calcineurin-like phosphoesterase" evidence="3">
    <location>
        <begin position="47"/>
        <end position="264"/>
    </location>
</feature>
<dbReference type="Pfam" id="PF24394">
    <property type="entry name" value="TMEM62_C"/>
    <property type="match status" value="1"/>
</dbReference>
<keyword evidence="7" id="KW-1185">Reference proteome</keyword>
<name>A0A7I8KTY0_SPIIN</name>
<feature type="transmembrane region" description="Helical" evidence="1">
    <location>
        <begin position="716"/>
        <end position="735"/>
    </location>
</feature>
<evidence type="ECO:0000256" key="2">
    <source>
        <dbReference type="SAM" id="SignalP"/>
    </source>
</evidence>
<reference evidence="6" key="1">
    <citation type="submission" date="2020-02" db="EMBL/GenBank/DDBJ databases">
        <authorList>
            <person name="Scholz U."/>
            <person name="Mascher M."/>
            <person name="Fiebig A."/>
        </authorList>
    </citation>
    <scope>NUCLEOTIDE SEQUENCE</scope>
</reference>
<keyword evidence="2" id="KW-0732">Signal</keyword>
<feature type="domain" description="TMEM62 Ig-like" evidence="4">
    <location>
        <begin position="348"/>
        <end position="476"/>
    </location>
</feature>
<organism evidence="6 7">
    <name type="scientific">Spirodela intermedia</name>
    <name type="common">Intermediate duckweed</name>
    <dbReference type="NCBI Taxonomy" id="51605"/>
    <lineage>
        <taxon>Eukaryota</taxon>
        <taxon>Viridiplantae</taxon>
        <taxon>Streptophyta</taxon>
        <taxon>Embryophyta</taxon>
        <taxon>Tracheophyta</taxon>
        <taxon>Spermatophyta</taxon>
        <taxon>Magnoliopsida</taxon>
        <taxon>Liliopsida</taxon>
        <taxon>Araceae</taxon>
        <taxon>Lemnoideae</taxon>
        <taxon>Spirodela</taxon>
    </lineage>
</organism>
<feature type="chain" id="PRO_5029625278" evidence="2">
    <location>
        <begin position="22"/>
        <end position="738"/>
    </location>
</feature>
<dbReference type="InterPro" id="IPR029052">
    <property type="entry name" value="Metallo-depent_PP-like"/>
</dbReference>
<dbReference type="SUPFAM" id="SSF56300">
    <property type="entry name" value="Metallo-dependent phosphatases"/>
    <property type="match status" value="1"/>
</dbReference>
<dbReference type="Pfam" id="PF00149">
    <property type="entry name" value="Metallophos"/>
    <property type="match status" value="1"/>
</dbReference>
<evidence type="ECO:0000313" key="6">
    <source>
        <dbReference type="EMBL" id="CAA7400454.1"/>
    </source>
</evidence>
<dbReference type="Pfam" id="PF24384">
    <property type="entry name" value="Ig_TMM62"/>
    <property type="match status" value="1"/>
</dbReference>
<feature type="transmembrane region" description="Helical" evidence="1">
    <location>
        <begin position="617"/>
        <end position="637"/>
    </location>
</feature>
<evidence type="ECO:0000313" key="7">
    <source>
        <dbReference type="Proteomes" id="UP000663760"/>
    </source>
</evidence>
<feature type="transmembrane region" description="Helical" evidence="1">
    <location>
        <begin position="684"/>
        <end position="701"/>
    </location>
</feature>
<proteinExistence type="predicted"/>
<dbReference type="PANTHER" id="PTHR14795:SF0">
    <property type="entry name" value="TRANSMEMBRANE PROTEIN 62"/>
    <property type="match status" value="1"/>
</dbReference>
<keyword evidence="1" id="KW-1133">Transmembrane helix</keyword>
<dbReference type="InterPro" id="IPR056230">
    <property type="entry name" value="TMEM62_C"/>
</dbReference>
<gene>
    <name evidence="6" type="ORF">SI8410_08011132</name>
</gene>
<keyword evidence="1" id="KW-0812">Transmembrane</keyword>
<keyword evidence="1" id="KW-0472">Membrane</keyword>
<dbReference type="InterPro" id="IPR004843">
    <property type="entry name" value="Calcineurin-like_PHP"/>
</dbReference>
<dbReference type="OrthoDB" id="27234at2759"/>
<dbReference type="AlphaFoldDB" id="A0A7I8KTY0"/>
<dbReference type="InterPro" id="IPR056229">
    <property type="entry name" value="Ig_TMM62"/>
</dbReference>
<dbReference type="EMBL" id="LR746271">
    <property type="protein sequence ID" value="CAA7400454.1"/>
    <property type="molecule type" value="Genomic_DNA"/>
</dbReference>
<feature type="signal peptide" evidence="2">
    <location>
        <begin position="1"/>
        <end position="21"/>
    </location>
</feature>
<feature type="transmembrane region" description="Helical" evidence="1">
    <location>
        <begin position="500"/>
        <end position="523"/>
    </location>
</feature>